<dbReference type="PANTHER" id="PTHR30408:SF12">
    <property type="entry name" value="TYPE I RESTRICTION ENZYME MJAVIII SPECIFICITY SUBUNIT"/>
    <property type="match status" value="1"/>
</dbReference>
<dbReference type="InterPro" id="IPR000055">
    <property type="entry name" value="Restrct_endonuc_typeI_TRD"/>
</dbReference>
<dbReference type="InterPro" id="IPR044946">
    <property type="entry name" value="Restrct_endonuc_typeI_TRD_sf"/>
</dbReference>
<dbReference type="GO" id="GO:0003677">
    <property type="term" value="F:DNA binding"/>
    <property type="evidence" value="ECO:0007669"/>
    <property type="project" value="UniProtKB-KW"/>
</dbReference>
<gene>
    <name evidence="5" type="primary">hsdS</name>
</gene>
<reference evidence="5" key="1">
    <citation type="journal article" date="2014" name="Genome Biol. Evol.">
        <title>Pangenome evidence for extensive interdomain horizontal transfer affecting lineage core and shell genes in uncultured planktonic thaumarchaeota and euryarchaeota.</title>
        <authorList>
            <person name="Deschamps P."/>
            <person name="Zivanovic Y."/>
            <person name="Moreira D."/>
            <person name="Rodriguez-Valera F."/>
            <person name="Lopez-Garcia P."/>
        </authorList>
    </citation>
    <scope>NUCLEOTIDE SEQUENCE</scope>
</reference>
<keyword evidence="2" id="KW-0680">Restriction system</keyword>
<evidence type="ECO:0000259" key="4">
    <source>
        <dbReference type="Pfam" id="PF01420"/>
    </source>
</evidence>
<sequence length="200" mass="22727">MNVGKCKIVPLKEAIELQKKFIKIDDTKEYKLVTVKLHTKGVFLRSIKFGSEIKTKKQQICHTNQFIVAEIDAKVGGFGIIPKDLDGAIVSSHYYLYNIDETKLLNEYLNYVIKTRFFQSQVVAKGSTNYASIRGYQPLDYKIPLPSLPIQKKIISYLMDLEEKIGSVIEINTTINEELKIILPSIYESAFKSTPSGTKK</sequence>
<feature type="domain" description="Type I restriction modification DNA specificity" evidence="4">
    <location>
        <begin position="15"/>
        <end position="179"/>
    </location>
</feature>
<evidence type="ECO:0000256" key="2">
    <source>
        <dbReference type="ARBA" id="ARBA00022747"/>
    </source>
</evidence>
<name>A0A075HFW7_9ARCH</name>
<dbReference type="EMBL" id="KF900991">
    <property type="protein sequence ID" value="AIF14055.1"/>
    <property type="molecule type" value="Genomic_DNA"/>
</dbReference>
<dbReference type="AlphaFoldDB" id="A0A075HFW7"/>
<evidence type="ECO:0000256" key="1">
    <source>
        <dbReference type="ARBA" id="ARBA00010923"/>
    </source>
</evidence>
<proteinExistence type="inferred from homology"/>
<dbReference type="Gene3D" id="3.90.220.20">
    <property type="entry name" value="DNA methylase specificity domains"/>
    <property type="match status" value="2"/>
</dbReference>
<dbReference type="Pfam" id="PF01420">
    <property type="entry name" value="Methylase_S"/>
    <property type="match status" value="1"/>
</dbReference>
<dbReference type="EC" id="3.1.21.3" evidence="5"/>
<dbReference type="SUPFAM" id="SSF116734">
    <property type="entry name" value="DNA methylase specificity domain"/>
    <property type="match status" value="1"/>
</dbReference>
<accession>A0A075HFW7</accession>
<dbReference type="GO" id="GO:0009307">
    <property type="term" value="P:DNA restriction-modification system"/>
    <property type="evidence" value="ECO:0007669"/>
    <property type="project" value="UniProtKB-KW"/>
</dbReference>
<comment type="similarity">
    <text evidence="1">Belongs to the type-I restriction system S methylase family.</text>
</comment>
<evidence type="ECO:0000256" key="3">
    <source>
        <dbReference type="ARBA" id="ARBA00023125"/>
    </source>
</evidence>
<keyword evidence="3" id="KW-0238">DNA-binding</keyword>
<protein>
    <submittedName>
        <fullName evidence="5">Restriction modification system DNA specificity domain-containing protein (HsdS)</fullName>
        <ecNumber evidence="5">3.1.21.3</ecNumber>
    </submittedName>
</protein>
<dbReference type="InterPro" id="IPR052021">
    <property type="entry name" value="Type-I_RS_S_subunit"/>
</dbReference>
<organism evidence="5">
    <name type="scientific">uncultured marine thaumarchaeote KM3_65_H02</name>
    <dbReference type="NCBI Taxonomy" id="1456226"/>
    <lineage>
        <taxon>Archaea</taxon>
        <taxon>Nitrososphaerota</taxon>
        <taxon>environmental samples</taxon>
    </lineage>
</organism>
<evidence type="ECO:0000313" key="5">
    <source>
        <dbReference type="EMBL" id="AIF14055.1"/>
    </source>
</evidence>
<dbReference type="PANTHER" id="PTHR30408">
    <property type="entry name" value="TYPE-1 RESTRICTION ENZYME ECOKI SPECIFICITY PROTEIN"/>
    <property type="match status" value="1"/>
</dbReference>
<dbReference type="GO" id="GO:0009035">
    <property type="term" value="F:type I site-specific deoxyribonuclease activity"/>
    <property type="evidence" value="ECO:0007669"/>
    <property type="project" value="UniProtKB-EC"/>
</dbReference>
<keyword evidence="5" id="KW-0378">Hydrolase</keyword>
<dbReference type="REBASE" id="97871">
    <property type="entry name" value="S.Uth65H02ORFAP"/>
</dbReference>